<evidence type="ECO:0000313" key="5">
    <source>
        <dbReference type="EMBL" id="MDU0353023.1"/>
    </source>
</evidence>
<dbReference type="Proteomes" id="UP001247805">
    <property type="component" value="Unassembled WGS sequence"/>
</dbReference>
<keyword evidence="3" id="KW-0444">Lipid biosynthesis</keyword>
<dbReference type="HAMAP" id="MF_01217">
    <property type="entry name" value="Acyl_carrier"/>
    <property type="match status" value="1"/>
</dbReference>
<dbReference type="InterPro" id="IPR003231">
    <property type="entry name" value="ACP"/>
</dbReference>
<dbReference type="SUPFAM" id="SSF47336">
    <property type="entry name" value="ACP-like"/>
    <property type="match status" value="1"/>
</dbReference>
<comment type="caution">
    <text evidence="5">The sequence shown here is derived from an EMBL/GenBank/DDBJ whole genome shotgun (WGS) entry which is preliminary data.</text>
</comment>
<keyword evidence="3" id="KW-0275">Fatty acid biosynthesis</keyword>
<protein>
    <recommendedName>
        <fullName evidence="3">Acyl carrier protein</fullName>
        <shortName evidence="3">ACP</shortName>
    </recommendedName>
</protein>
<dbReference type="EMBL" id="JAWDIO010000002">
    <property type="protein sequence ID" value="MDU0353023.1"/>
    <property type="molecule type" value="Genomic_DNA"/>
</dbReference>
<accession>A0ABU3SSM6</accession>
<comment type="pathway">
    <text evidence="3">Lipid metabolism; fatty acid biosynthesis.</text>
</comment>
<keyword evidence="2 3" id="KW-0597">Phosphoprotein</keyword>
<reference evidence="5 6" key="1">
    <citation type="submission" date="2023-10" db="EMBL/GenBank/DDBJ databases">
        <title>Glaciecola aquimarina strain GGW-M5 nov., isolated from a coastal seawater.</title>
        <authorList>
            <person name="Bayburt H."/>
            <person name="Kim J.M."/>
            <person name="Choi B.J."/>
            <person name="Jeon C.O."/>
        </authorList>
    </citation>
    <scope>NUCLEOTIDE SEQUENCE [LARGE SCALE GENOMIC DNA]</scope>
    <source>
        <strain evidence="5 6">KCTC 32108</strain>
    </source>
</reference>
<dbReference type="Gene3D" id="1.10.1200.10">
    <property type="entry name" value="ACP-like"/>
    <property type="match status" value="1"/>
</dbReference>
<evidence type="ECO:0000259" key="4">
    <source>
        <dbReference type="PROSITE" id="PS50075"/>
    </source>
</evidence>
<organism evidence="5 6">
    <name type="scientific">Paraglaciecola aquimarina</name>
    <dbReference type="NCBI Taxonomy" id="1235557"/>
    <lineage>
        <taxon>Bacteria</taxon>
        <taxon>Pseudomonadati</taxon>
        <taxon>Pseudomonadota</taxon>
        <taxon>Gammaproteobacteria</taxon>
        <taxon>Alteromonadales</taxon>
        <taxon>Alteromonadaceae</taxon>
        <taxon>Paraglaciecola</taxon>
    </lineage>
</organism>
<comment type="PTM">
    <text evidence="3">4'-phosphopantetheine is transferred from CoA to a specific serine of apo-ACP by AcpS. This modification is essential for activity because fatty acids are bound in thioester linkage to the sulfhydryl of the prosthetic group.</text>
</comment>
<dbReference type="RefSeq" id="WP_316024720.1">
    <property type="nucleotide sequence ID" value="NZ_JAWDIO010000002.1"/>
</dbReference>
<evidence type="ECO:0000256" key="2">
    <source>
        <dbReference type="ARBA" id="ARBA00022553"/>
    </source>
</evidence>
<proteinExistence type="inferred from homology"/>
<gene>
    <name evidence="3" type="primary">acpP</name>
    <name evidence="5" type="ORF">RS130_02920</name>
</gene>
<feature type="modified residue" description="O-(pantetheine 4'-phosphoryl)serine" evidence="3">
    <location>
        <position position="39"/>
    </location>
</feature>
<comment type="similarity">
    <text evidence="3">Belongs to the acyl carrier protein (ACP) family.</text>
</comment>
<evidence type="ECO:0000313" key="6">
    <source>
        <dbReference type="Proteomes" id="UP001247805"/>
    </source>
</evidence>
<evidence type="ECO:0000256" key="3">
    <source>
        <dbReference type="HAMAP-Rule" id="MF_01217"/>
    </source>
</evidence>
<keyword evidence="3" id="KW-0443">Lipid metabolism</keyword>
<keyword evidence="6" id="KW-1185">Reference proteome</keyword>
<dbReference type="InterPro" id="IPR009081">
    <property type="entry name" value="PP-bd_ACP"/>
</dbReference>
<dbReference type="NCBIfam" id="NF003757">
    <property type="entry name" value="PRK05350.1"/>
    <property type="match status" value="1"/>
</dbReference>
<dbReference type="InterPro" id="IPR036736">
    <property type="entry name" value="ACP-like_sf"/>
</dbReference>
<comment type="function">
    <text evidence="3">Carrier of the growing fatty acid chain in fatty acid biosynthesis.</text>
</comment>
<comment type="subcellular location">
    <subcellularLocation>
        <location evidence="3">Cytoplasm</location>
    </subcellularLocation>
</comment>
<name>A0ABU3SSM6_9ALTE</name>
<keyword evidence="1 3" id="KW-0596">Phosphopantetheine</keyword>
<dbReference type="Pfam" id="PF00550">
    <property type="entry name" value="PP-binding"/>
    <property type="match status" value="1"/>
</dbReference>
<feature type="domain" description="Carrier" evidence="4">
    <location>
        <begin position="1"/>
        <end position="79"/>
    </location>
</feature>
<evidence type="ECO:0000256" key="1">
    <source>
        <dbReference type="ARBA" id="ARBA00022450"/>
    </source>
</evidence>
<keyword evidence="3" id="KW-0276">Fatty acid metabolism</keyword>
<keyword evidence="3" id="KW-0963">Cytoplasm</keyword>
<dbReference type="PROSITE" id="PS50075">
    <property type="entry name" value="CARRIER"/>
    <property type="match status" value="1"/>
</dbReference>
<sequence>MNSEQILKMVKTILVEEFETDEAAIVPDANIYEDLDIDSIDVVDLVVRLRTETGKVIQPENFKQVRTIKDLTDALEDMMQSD</sequence>